<protein>
    <recommendedName>
        <fullName evidence="5">Lipoprotein</fullName>
    </recommendedName>
</protein>
<comment type="caution">
    <text evidence="3">The sequence shown here is derived from an EMBL/GenBank/DDBJ whole genome shotgun (WGS) entry which is preliminary data.</text>
</comment>
<evidence type="ECO:0000313" key="4">
    <source>
        <dbReference type="Proteomes" id="UP000005316"/>
    </source>
</evidence>
<sequence>MKRNSIVLVFALLLVMAGCSSKPATSLDGSGSTNDKPTKDEQTNESQTDHQDAEKTEVQLLDYFLPDGSSAHYKGEGNEFAELDITVNSPIEDYIVIHENNGGSFIQKVYKLQGDEIQVLQEEPVELNADVPSKEELEALQPIRVYLKGPIEKGTTFDDWTIVKMDASVETPYQQFEDAIVIEKEDKDIINRIYLVKGFGEVKRESIMTSEEDFVVTSLLETVTQPE</sequence>
<dbReference type="eggNOG" id="ENOG5032VUC">
    <property type="taxonomic scope" value="Bacteria"/>
</dbReference>
<feature type="chain" id="PRO_5039711040" description="Lipoprotein" evidence="2">
    <location>
        <begin position="27"/>
        <end position="227"/>
    </location>
</feature>
<evidence type="ECO:0008006" key="5">
    <source>
        <dbReference type="Google" id="ProtNLM"/>
    </source>
</evidence>
<dbReference type="OrthoDB" id="2870421at2"/>
<dbReference type="Proteomes" id="UP000005316">
    <property type="component" value="Unassembled WGS sequence"/>
</dbReference>
<gene>
    <name evidence="3" type="ORF">HMPREF9372_0140</name>
</gene>
<dbReference type="EMBL" id="AFPZ01000008">
    <property type="protein sequence ID" value="EGQ27805.1"/>
    <property type="molecule type" value="Genomic_DNA"/>
</dbReference>
<proteinExistence type="predicted"/>
<feature type="signal peptide" evidence="2">
    <location>
        <begin position="1"/>
        <end position="26"/>
    </location>
</feature>
<organism evidence="3 4">
    <name type="scientific">Sporosarcina newyorkensis 2681</name>
    <dbReference type="NCBI Taxonomy" id="1027292"/>
    <lineage>
        <taxon>Bacteria</taxon>
        <taxon>Bacillati</taxon>
        <taxon>Bacillota</taxon>
        <taxon>Bacilli</taxon>
        <taxon>Bacillales</taxon>
        <taxon>Caryophanaceae</taxon>
        <taxon>Sporosarcina</taxon>
    </lineage>
</organism>
<dbReference type="RefSeq" id="WP_009496638.1">
    <property type="nucleotide sequence ID" value="NZ_GL982997.1"/>
</dbReference>
<dbReference type="HOGENOM" id="CLU_097126_0_0_9"/>
<dbReference type="AlphaFoldDB" id="F9DMW0"/>
<evidence type="ECO:0000256" key="2">
    <source>
        <dbReference type="SAM" id="SignalP"/>
    </source>
</evidence>
<evidence type="ECO:0000313" key="3">
    <source>
        <dbReference type="EMBL" id="EGQ27805.1"/>
    </source>
</evidence>
<feature type="compositionally biased region" description="Polar residues" evidence="1">
    <location>
        <begin position="22"/>
        <end position="35"/>
    </location>
</feature>
<evidence type="ECO:0000256" key="1">
    <source>
        <dbReference type="SAM" id="MobiDB-lite"/>
    </source>
</evidence>
<feature type="compositionally biased region" description="Basic and acidic residues" evidence="1">
    <location>
        <begin position="36"/>
        <end position="53"/>
    </location>
</feature>
<accession>F9DMW0</accession>
<name>F9DMW0_9BACL</name>
<feature type="region of interest" description="Disordered" evidence="1">
    <location>
        <begin position="22"/>
        <end position="53"/>
    </location>
</feature>
<dbReference type="STRING" id="759851.SAMN04244570_0828"/>
<keyword evidence="2" id="KW-0732">Signal</keyword>
<dbReference type="PROSITE" id="PS51257">
    <property type="entry name" value="PROKAR_LIPOPROTEIN"/>
    <property type="match status" value="1"/>
</dbReference>
<reference evidence="3 4" key="1">
    <citation type="submission" date="2011-04" db="EMBL/GenBank/DDBJ databases">
        <authorList>
            <person name="Muzny D."/>
            <person name="Qin X."/>
            <person name="Deng J."/>
            <person name="Jiang H."/>
            <person name="Liu Y."/>
            <person name="Qu J."/>
            <person name="Song X.-Z."/>
            <person name="Zhang L."/>
            <person name="Thornton R."/>
            <person name="Coyle M."/>
            <person name="Francisco L."/>
            <person name="Jackson L."/>
            <person name="Javaid M."/>
            <person name="Korchina V."/>
            <person name="Kovar C."/>
            <person name="Mata R."/>
            <person name="Mathew T."/>
            <person name="Ngo R."/>
            <person name="Nguyen L."/>
            <person name="Nguyen N."/>
            <person name="Okwuonu G."/>
            <person name="Ongeri F."/>
            <person name="Pham C."/>
            <person name="Simmons D."/>
            <person name="Wilczek-Boney K."/>
            <person name="Hale W."/>
            <person name="Jakkamsetti A."/>
            <person name="Pham P."/>
            <person name="Ruth R."/>
            <person name="San Lucas F."/>
            <person name="Warren J."/>
            <person name="Zhang J."/>
            <person name="Zhao Z."/>
            <person name="Zhou C."/>
            <person name="Zhu D."/>
            <person name="Lee S."/>
            <person name="Bess C."/>
            <person name="Blankenburg K."/>
            <person name="Forbes L."/>
            <person name="Fu Q."/>
            <person name="Gubbala S."/>
            <person name="Hirani K."/>
            <person name="Jayaseelan J.C."/>
            <person name="Lara F."/>
            <person name="Munidasa M."/>
            <person name="Palculict T."/>
            <person name="Patil S."/>
            <person name="Pu L.-L."/>
            <person name="Saada N."/>
            <person name="Tang L."/>
            <person name="Weissenberger G."/>
            <person name="Zhu Y."/>
            <person name="Hemphill L."/>
            <person name="Shang Y."/>
            <person name="Youmans B."/>
            <person name="Ayvaz T."/>
            <person name="Ross M."/>
            <person name="Santibanez J."/>
            <person name="Aqrawi P."/>
            <person name="Gross S."/>
            <person name="Joshi V."/>
            <person name="Fowler G."/>
            <person name="Nazareth L."/>
            <person name="Reid J."/>
            <person name="Worley K."/>
            <person name="Petrosino J."/>
            <person name="Highlander S."/>
            <person name="Gibbs R."/>
        </authorList>
    </citation>
    <scope>NUCLEOTIDE SEQUENCE [LARGE SCALE GENOMIC DNA]</scope>
    <source>
        <strain evidence="3 4">2681</strain>
    </source>
</reference>